<comment type="subcellular location">
    <subcellularLocation>
        <location evidence="1">Golgi apparatus membrane</location>
        <topology evidence="1">Multi-pass membrane protein</topology>
    </subcellularLocation>
</comment>
<evidence type="ECO:0000256" key="1">
    <source>
        <dbReference type="ARBA" id="ARBA00004653"/>
    </source>
</evidence>
<keyword evidence="2 8" id="KW-0808">Transferase</keyword>
<keyword evidence="5 6" id="KW-0472">Membrane</keyword>
<evidence type="ECO:0000256" key="2">
    <source>
        <dbReference type="ARBA" id="ARBA00022679"/>
    </source>
</evidence>
<evidence type="ECO:0000256" key="5">
    <source>
        <dbReference type="ARBA" id="ARBA00023136"/>
    </source>
</evidence>
<feature type="transmembrane region" description="Helical" evidence="6">
    <location>
        <begin position="400"/>
        <end position="419"/>
    </location>
</feature>
<evidence type="ECO:0000256" key="6">
    <source>
        <dbReference type="SAM" id="Phobius"/>
    </source>
</evidence>
<dbReference type="GO" id="GO:0016740">
    <property type="term" value="F:transferase activity"/>
    <property type="evidence" value="ECO:0007669"/>
    <property type="project" value="UniProtKB-KW"/>
</dbReference>
<organism evidence="8">
    <name type="scientific">Longilinea arvoryzae</name>
    <dbReference type="NCBI Taxonomy" id="360412"/>
    <lineage>
        <taxon>Bacteria</taxon>
        <taxon>Bacillati</taxon>
        <taxon>Chloroflexota</taxon>
        <taxon>Anaerolineae</taxon>
        <taxon>Anaerolineales</taxon>
        <taxon>Anaerolineaceae</taxon>
        <taxon>Longilinea</taxon>
    </lineage>
</organism>
<feature type="transmembrane region" description="Helical" evidence="6">
    <location>
        <begin position="369"/>
        <end position="388"/>
    </location>
</feature>
<sequence>MQIFFFVLSMFLTLTFFVYGFNHYYLLSATRKYKKPILPDISTNRPTVSIHLPIYNERYVVNRLVAACAVMAESYGMDKVNIKILDDSNDDTILEIDKIIEEYKQKHMNIEVLRRKNRTGFKAGALQAALEQTEEEYIVVFDADFIPAPDFLLRTLPYFIQDEHLGIVQSRWTHLNRDYNALTKAIAIGIDVHFLVEQTGRFAAGVFQTFNGSGGVLRKSVILEAGGWQSDTLAEDLDLSYRMQNHGYKILFLKDLLSPGEIPPTVPSFKKQQGRWACGSLRTARKVLPGVFNNPQLGFKLRLQAFIHLTGYFLHPLMLFSFLLLCMVTLLEIKNVGISNPKPIPLPGILQGMSGLSVAEILRTLGGEILLLGIVICTIAPWISMIVSLKSQNLSVARNLVSLLITFLLGFGISLSNTIEAGKGLLSNRVWNFTRTPKYADLQRDKSWKKQKYQVPLDFTWVLEFALICLGGISIGIGVLNHYYGALAILIPHTAAYLFVFLLTVFQSRKEKAA</sequence>
<evidence type="ECO:0000256" key="3">
    <source>
        <dbReference type="ARBA" id="ARBA00022692"/>
    </source>
</evidence>
<evidence type="ECO:0000313" key="8">
    <source>
        <dbReference type="EMBL" id="GAP15794.1"/>
    </source>
</evidence>
<keyword evidence="9" id="KW-1185">Reference proteome</keyword>
<dbReference type="RefSeq" id="WP_152031843.1">
    <property type="nucleotide sequence ID" value="NZ_DF967972.1"/>
</dbReference>
<dbReference type="PANTHER" id="PTHR32044:SF80">
    <property type="entry name" value="XYLOGLUCAN GLYCOSYLTRANSFERASE 2-RELATED"/>
    <property type="match status" value="1"/>
</dbReference>
<feature type="transmembrane region" description="Helical" evidence="6">
    <location>
        <begin position="309"/>
        <end position="331"/>
    </location>
</feature>
<reference evidence="8" key="1">
    <citation type="submission" date="2015-07" db="EMBL/GenBank/DDBJ databases">
        <title>Draft Genome Sequences of Anaerolinea thermolimosa IMO-1, Bellilinea caldifistulae GOMI-1, Leptolinea tardivitalis YMTK-2, Levilinea saccharolytica KIBI-1,Longilinea arvoryzae KOME-1, Previously Described as Members of the Anaerolineaceae (Chloroflexi).</title>
        <authorList>
            <person name="Sekiguchi Y."/>
            <person name="Ohashi A."/>
            <person name="Matsuura N."/>
            <person name="Tourlousse M.D."/>
        </authorList>
    </citation>
    <scope>NUCLEOTIDE SEQUENCE [LARGE SCALE GENOMIC DNA]</scope>
    <source>
        <strain evidence="8">KOME-1</strain>
    </source>
</reference>
<dbReference type="STRING" id="360412.LARV_03586"/>
<dbReference type="InterPro" id="IPR001173">
    <property type="entry name" value="Glyco_trans_2-like"/>
</dbReference>
<feature type="transmembrane region" description="Helical" evidence="6">
    <location>
        <begin position="459"/>
        <end position="480"/>
    </location>
</feature>
<evidence type="ECO:0000313" key="9">
    <source>
        <dbReference type="Proteomes" id="UP000055060"/>
    </source>
</evidence>
<dbReference type="OrthoDB" id="9806824at2"/>
<gene>
    <name evidence="8" type="ORF">LARV_03586</name>
</gene>
<dbReference type="InterPro" id="IPR029044">
    <property type="entry name" value="Nucleotide-diphossugar_trans"/>
</dbReference>
<dbReference type="EMBL" id="DF967972">
    <property type="protein sequence ID" value="GAP15794.1"/>
    <property type="molecule type" value="Genomic_DNA"/>
</dbReference>
<dbReference type="Gene3D" id="3.90.550.10">
    <property type="entry name" value="Spore Coat Polysaccharide Biosynthesis Protein SpsA, Chain A"/>
    <property type="match status" value="1"/>
</dbReference>
<feature type="transmembrane region" description="Helical" evidence="6">
    <location>
        <begin position="6"/>
        <end position="27"/>
    </location>
</feature>
<evidence type="ECO:0000256" key="4">
    <source>
        <dbReference type="ARBA" id="ARBA00022989"/>
    </source>
</evidence>
<dbReference type="Proteomes" id="UP000055060">
    <property type="component" value="Unassembled WGS sequence"/>
</dbReference>
<dbReference type="SUPFAM" id="SSF53448">
    <property type="entry name" value="Nucleotide-diphospho-sugar transferases"/>
    <property type="match status" value="1"/>
</dbReference>
<dbReference type="AlphaFoldDB" id="A0A0S7BND1"/>
<evidence type="ECO:0000259" key="7">
    <source>
        <dbReference type="Pfam" id="PF13632"/>
    </source>
</evidence>
<dbReference type="PANTHER" id="PTHR32044">
    <property type="entry name" value="GLUCOMANNAN 4-BETA-MANNOSYLTRANSFERASE 9"/>
    <property type="match status" value="1"/>
</dbReference>
<dbReference type="Pfam" id="PF13632">
    <property type="entry name" value="Glyco_trans_2_3"/>
    <property type="match status" value="1"/>
</dbReference>
<dbReference type="GO" id="GO:0012505">
    <property type="term" value="C:endomembrane system"/>
    <property type="evidence" value="ECO:0007669"/>
    <property type="project" value="UniProtKB-SubCell"/>
</dbReference>
<accession>A0A0S7BND1</accession>
<name>A0A0S7BND1_9CHLR</name>
<feature type="domain" description="Glycosyltransferase 2-like" evidence="7">
    <location>
        <begin position="137"/>
        <end position="331"/>
    </location>
</feature>
<feature type="transmembrane region" description="Helical" evidence="6">
    <location>
        <begin position="486"/>
        <end position="506"/>
    </location>
</feature>
<proteinExistence type="predicted"/>
<protein>
    <submittedName>
        <fullName evidence="8">Glycosyltransferase</fullName>
    </submittedName>
</protein>
<keyword evidence="3 6" id="KW-0812">Transmembrane</keyword>
<keyword evidence="4 6" id="KW-1133">Transmembrane helix</keyword>